<accession>G9P3Z3</accession>
<evidence type="ECO:0000313" key="2">
    <source>
        <dbReference type="EMBL" id="EHK43098.1"/>
    </source>
</evidence>
<protein>
    <submittedName>
        <fullName evidence="2">Uncharacterized protein</fullName>
    </submittedName>
</protein>
<sequence>MASTNFICTILPIFLCMSIIFCLVVFTFRATAHHVTLQREPTNNNNNNTSPCPEMVLDGASSPDYLTLRTQKDARRKMTNIRNVFLYDERVYVGDEESGLQPLLPGELYDDPLVQTMSDHTVTGQHKNMQKKNSINWHGTNTLNTSWGWMA</sequence>
<keyword evidence="1" id="KW-0472">Membrane</keyword>
<dbReference type="OMA" id="TSWGWMA"/>
<keyword evidence="1" id="KW-0812">Transmembrane</keyword>
<dbReference type="KEGG" id="tatv:25785948"/>
<dbReference type="HOGENOM" id="CLU_1731701_0_0_1"/>
<evidence type="ECO:0000256" key="1">
    <source>
        <dbReference type="SAM" id="Phobius"/>
    </source>
</evidence>
<dbReference type="AlphaFoldDB" id="G9P3Z3"/>
<dbReference type="EMBL" id="ABDG02000026">
    <property type="protein sequence ID" value="EHK43098.1"/>
    <property type="molecule type" value="Genomic_DNA"/>
</dbReference>
<name>G9P3Z3_HYPAI</name>
<dbReference type="GeneID" id="25785948"/>
<proteinExistence type="predicted"/>
<dbReference type="eggNOG" id="ENOG502RA5Q">
    <property type="taxonomic scope" value="Eukaryota"/>
</dbReference>
<keyword evidence="3" id="KW-1185">Reference proteome</keyword>
<gene>
    <name evidence="2" type="ORF">TRIATDRAFT_86067</name>
</gene>
<organism evidence="2 3">
    <name type="scientific">Hypocrea atroviridis (strain ATCC 20476 / IMI 206040)</name>
    <name type="common">Trichoderma atroviride</name>
    <dbReference type="NCBI Taxonomy" id="452589"/>
    <lineage>
        <taxon>Eukaryota</taxon>
        <taxon>Fungi</taxon>
        <taxon>Dikarya</taxon>
        <taxon>Ascomycota</taxon>
        <taxon>Pezizomycotina</taxon>
        <taxon>Sordariomycetes</taxon>
        <taxon>Hypocreomycetidae</taxon>
        <taxon>Hypocreales</taxon>
        <taxon>Hypocreaceae</taxon>
        <taxon>Trichoderma</taxon>
    </lineage>
</organism>
<comment type="caution">
    <text evidence="2">The sequence shown here is derived from an EMBL/GenBank/DDBJ whole genome shotgun (WGS) entry which is preliminary data.</text>
</comment>
<feature type="transmembrane region" description="Helical" evidence="1">
    <location>
        <begin position="6"/>
        <end position="28"/>
    </location>
</feature>
<dbReference type="Proteomes" id="UP000005426">
    <property type="component" value="Unassembled WGS sequence"/>
</dbReference>
<reference evidence="2 3" key="1">
    <citation type="journal article" date="2011" name="Genome Biol.">
        <title>Comparative genome sequence analysis underscores mycoparasitism as the ancestral life style of Trichoderma.</title>
        <authorList>
            <person name="Kubicek C.P."/>
            <person name="Herrera-Estrella A."/>
            <person name="Seidl-Seiboth V."/>
            <person name="Martinez D.A."/>
            <person name="Druzhinina I.S."/>
            <person name="Thon M."/>
            <person name="Zeilinger S."/>
            <person name="Casas-Flores S."/>
            <person name="Horwitz B.A."/>
            <person name="Mukherjee P.K."/>
            <person name="Mukherjee M."/>
            <person name="Kredics L."/>
            <person name="Alcaraz L.D."/>
            <person name="Aerts A."/>
            <person name="Antal Z."/>
            <person name="Atanasova L."/>
            <person name="Cervantes-Badillo M.G."/>
            <person name="Challacombe J."/>
            <person name="Chertkov O."/>
            <person name="McCluskey K."/>
            <person name="Coulpier F."/>
            <person name="Deshpande N."/>
            <person name="von Doehren H."/>
            <person name="Ebbole D.J."/>
            <person name="Esquivel-Naranjo E.U."/>
            <person name="Fekete E."/>
            <person name="Flipphi M."/>
            <person name="Glaser F."/>
            <person name="Gomez-Rodriguez E.Y."/>
            <person name="Gruber S."/>
            <person name="Han C."/>
            <person name="Henrissat B."/>
            <person name="Hermosa R."/>
            <person name="Hernandez-Onate M."/>
            <person name="Karaffa L."/>
            <person name="Kosti I."/>
            <person name="Le Crom S."/>
            <person name="Lindquist E."/>
            <person name="Lucas S."/>
            <person name="Luebeck M."/>
            <person name="Luebeck P.S."/>
            <person name="Margeot A."/>
            <person name="Metz B."/>
            <person name="Misra M."/>
            <person name="Nevalainen H."/>
            <person name="Omann M."/>
            <person name="Packer N."/>
            <person name="Perrone G."/>
            <person name="Uresti-Rivera E.E."/>
            <person name="Salamov A."/>
            <person name="Schmoll M."/>
            <person name="Seiboth B."/>
            <person name="Shapiro H."/>
            <person name="Sukno S."/>
            <person name="Tamayo-Ramos J.A."/>
            <person name="Tisch D."/>
            <person name="Wiest A."/>
            <person name="Wilkinson H.H."/>
            <person name="Zhang M."/>
            <person name="Coutinho P.M."/>
            <person name="Kenerley C.M."/>
            <person name="Monte E."/>
            <person name="Baker S.E."/>
            <person name="Grigoriev I.V."/>
        </authorList>
    </citation>
    <scope>NUCLEOTIDE SEQUENCE [LARGE SCALE GENOMIC DNA]</scope>
    <source>
        <strain evidence="3">ATCC 20476 / IMI 206040</strain>
    </source>
</reference>
<evidence type="ECO:0000313" key="3">
    <source>
        <dbReference type="Proteomes" id="UP000005426"/>
    </source>
</evidence>
<keyword evidence="1" id="KW-1133">Transmembrane helix</keyword>
<dbReference type="OrthoDB" id="5146389at2759"/>